<feature type="region of interest" description="Disordered" evidence="1">
    <location>
        <begin position="1"/>
        <end position="21"/>
    </location>
</feature>
<reference evidence="2" key="2">
    <citation type="submission" date="2021-08" db="EMBL/GenBank/DDBJ databases">
        <authorList>
            <person name="Tani A."/>
            <person name="Ola A."/>
            <person name="Ogura Y."/>
            <person name="Katsura K."/>
            <person name="Hayashi T."/>
        </authorList>
    </citation>
    <scope>NUCLEOTIDE SEQUENCE</scope>
    <source>
        <strain evidence="2">DSM 17168</strain>
    </source>
</reference>
<evidence type="ECO:0000313" key="3">
    <source>
        <dbReference type="Proteomes" id="UP001055153"/>
    </source>
</evidence>
<evidence type="ECO:0008006" key="4">
    <source>
        <dbReference type="Google" id="ProtNLM"/>
    </source>
</evidence>
<organism evidence="2 3">
    <name type="scientific">Methylobacterium isbiliense</name>
    <dbReference type="NCBI Taxonomy" id="315478"/>
    <lineage>
        <taxon>Bacteria</taxon>
        <taxon>Pseudomonadati</taxon>
        <taxon>Pseudomonadota</taxon>
        <taxon>Alphaproteobacteria</taxon>
        <taxon>Hyphomicrobiales</taxon>
        <taxon>Methylobacteriaceae</taxon>
        <taxon>Methylobacterium</taxon>
    </lineage>
</organism>
<name>A0ABQ4SDN8_9HYPH</name>
<evidence type="ECO:0000313" key="2">
    <source>
        <dbReference type="EMBL" id="GJE00511.1"/>
    </source>
</evidence>
<evidence type="ECO:0000256" key="1">
    <source>
        <dbReference type="SAM" id="MobiDB-lite"/>
    </source>
</evidence>
<gene>
    <name evidence="2" type="ORF">GMJLKIPL_2433</name>
</gene>
<reference evidence="2" key="1">
    <citation type="journal article" date="2021" name="Front. Microbiol.">
        <title>Comprehensive Comparative Genomics and Phenotyping of Methylobacterium Species.</title>
        <authorList>
            <person name="Alessa O."/>
            <person name="Ogura Y."/>
            <person name="Fujitani Y."/>
            <person name="Takami H."/>
            <person name="Hayashi T."/>
            <person name="Sahin N."/>
            <person name="Tani A."/>
        </authorList>
    </citation>
    <scope>NUCLEOTIDE SEQUENCE</scope>
    <source>
        <strain evidence="2">DSM 17168</strain>
    </source>
</reference>
<keyword evidence="3" id="KW-1185">Reference proteome</keyword>
<dbReference type="EMBL" id="BPQQ01000027">
    <property type="protein sequence ID" value="GJE00511.1"/>
    <property type="molecule type" value="Genomic_DNA"/>
</dbReference>
<dbReference type="Proteomes" id="UP001055153">
    <property type="component" value="Unassembled WGS sequence"/>
</dbReference>
<comment type="caution">
    <text evidence="2">The sequence shown here is derived from an EMBL/GenBank/DDBJ whole genome shotgun (WGS) entry which is preliminary data.</text>
</comment>
<protein>
    <recommendedName>
        <fullName evidence="4">NarX-like N-terminal domain-containing protein</fullName>
    </recommendedName>
</protein>
<accession>A0ABQ4SDN8</accession>
<proteinExistence type="predicted"/>
<sequence>MTPTATRSDRSRAGPGGRRRTRVRAAVSPLAALVLALNPAVVPLAAQARILSEVDLATVARIKPLFAEVLTDVSQTAERPNLAAGDSECIRSTMRSLLQISEELRSYEYLITIEGQLNDSVDDGALRGVLRFAVENALKILGTERRRLGDLSEQCSRYALAAGKTRQALQFIEDAEAILKAVQPRL</sequence>